<proteinExistence type="predicted"/>
<gene>
    <name evidence="2" type="ORF">OVY01_02825</name>
</gene>
<evidence type="ECO:0000313" key="3">
    <source>
        <dbReference type="Proteomes" id="UP001082899"/>
    </source>
</evidence>
<dbReference type="RefSeq" id="WP_267845492.1">
    <property type="nucleotide sequence ID" value="NZ_JAPMXC010000001.1"/>
</dbReference>
<evidence type="ECO:0000313" key="2">
    <source>
        <dbReference type="EMBL" id="MCY0386196.1"/>
    </source>
</evidence>
<name>A0ABT3ZI44_9BURK</name>
<feature type="region of interest" description="Disordered" evidence="1">
    <location>
        <begin position="1"/>
        <end position="25"/>
    </location>
</feature>
<comment type="caution">
    <text evidence="2">The sequence shown here is derived from an EMBL/GenBank/DDBJ whole genome shotgun (WGS) entry which is preliminary data.</text>
</comment>
<accession>A0ABT3ZI44</accession>
<feature type="compositionally biased region" description="Basic and acidic residues" evidence="1">
    <location>
        <begin position="1"/>
        <end position="15"/>
    </location>
</feature>
<protein>
    <submittedName>
        <fullName evidence="2">Uncharacterized protein</fullName>
    </submittedName>
</protein>
<organism evidence="2 3">
    <name type="scientific">Robbsia betulipollinis</name>
    <dbReference type="NCBI Taxonomy" id="2981849"/>
    <lineage>
        <taxon>Bacteria</taxon>
        <taxon>Pseudomonadati</taxon>
        <taxon>Pseudomonadota</taxon>
        <taxon>Betaproteobacteria</taxon>
        <taxon>Burkholderiales</taxon>
        <taxon>Burkholderiaceae</taxon>
        <taxon>Robbsia</taxon>
    </lineage>
</organism>
<dbReference type="Proteomes" id="UP001082899">
    <property type="component" value="Unassembled WGS sequence"/>
</dbReference>
<keyword evidence="3" id="KW-1185">Reference proteome</keyword>
<evidence type="ECO:0000256" key="1">
    <source>
        <dbReference type="SAM" id="MobiDB-lite"/>
    </source>
</evidence>
<reference evidence="2" key="1">
    <citation type="submission" date="2022-11" db="EMBL/GenBank/DDBJ databases">
        <title>Robbsia betulipollinis sp. nov., isolated from pollen of birch (Betula pendula).</title>
        <authorList>
            <person name="Shi H."/>
            <person name="Ambika Manirajan B."/>
            <person name="Ratering S."/>
            <person name="Geissler-Plaum R."/>
            <person name="Schnell S."/>
        </authorList>
    </citation>
    <scope>NUCLEOTIDE SEQUENCE</scope>
    <source>
        <strain evidence="2">Bb-Pol-6</strain>
    </source>
</reference>
<dbReference type="EMBL" id="JAPMXC010000001">
    <property type="protein sequence ID" value="MCY0386196.1"/>
    <property type="molecule type" value="Genomic_DNA"/>
</dbReference>
<sequence length="142" mass="15980">MLNHDGLHSTAERRGAGRSVPSYTGETNEPHIRVVEARFLRAWRQSVTIVGARYFGSGRIADLAKASSKWDLVPRLATIRHGVGTLERTEQMFLSALLSLYNPHEAVRLRKQCGLSDFLDLNLLDPVRRELLSELLLNSTGW</sequence>